<name>A0A9Q7A802_9BACT</name>
<sequence>MPETSISEEAREAFRRWAGTYLRDRGVAVELTAVVGRRWSALAGPDGDFPLAPSERLVLGDGLGLVLYGGEALDAEEREALLRRVGEIVRSR</sequence>
<keyword evidence="2" id="KW-1185">Reference proteome</keyword>
<evidence type="ECO:0000313" key="2">
    <source>
        <dbReference type="Proteomes" id="UP000671879"/>
    </source>
</evidence>
<dbReference type="AlphaFoldDB" id="A0A9Q7A802"/>
<dbReference type="EMBL" id="CP072943">
    <property type="protein sequence ID" value="QTX32415.1"/>
    <property type="molecule type" value="Genomic_DNA"/>
</dbReference>
<proteinExistence type="predicted"/>
<evidence type="ECO:0000313" key="1">
    <source>
        <dbReference type="EMBL" id="QTX32415.1"/>
    </source>
</evidence>
<gene>
    <name evidence="1" type="ORF">KAR29_00225</name>
</gene>
<protein>
    <submittedName>
        <fullName evidence="1">Uncharacterized protein</fullName>
    </submittedName>
</protein>
<dbReference type="RefSeq" id="WP_274373649.1">
    <property type="nucleotide sequence ID" value="NZ_CP072943.1"/>
</dbReference>
<dbReference type="KEGG" id="aram:KAR29_00225"/>
<dbReference type="Proteomes" id="UP000671879">
    <property type="component" value="Chromosome"/>
</dbReference>
<reference evidence="2" key="1">
    <citation type="submission" date="2021-04" db="EMBL/GenBank/DDBJ databases">
        <title>A novel Synergistetes isolate from a pyrite-forming mixed culture.</title>
        <authorList>
            <person name="Bunk B."/>
            <person name="Sproer C."/>
            <person name="Spring S."/>
            <person name="Pester M."/>
        </authorList>
    </citation>
    <scope>NUCLEOTIDE SEQUENCE [LARGE SCALE GENOMIC DNA]</scope>
    <source>
        <strain evidence="2">J.5.4.2-T.3.5.2</strain>
    </source>
</reference>
<organism evidence="1 2">
    <name type="scientific">Aminithiophilus ramosus</name>
    <dbReference type="NCBI Taxonomy" id="3029084"/>
    <lineage>
        <taxon>Bacteria</taxon>
        <taxon>Thermotogati</taxon>
        <taxon>Synergistota</taxon>
        <taxon>Synergistia</taxon>
        <taxon>Synergistales</taxon>
        <taxon>Aminithiophilaceae</taxon>
        <taxon>Aminithiophilus</taxon>
    </lineage>
</organism>
<accession>A0A9Q7A802</accession>